<reference evidence="12" key="1">
    <citation type="submission" date="2022-02" db="EMBL/GenBank/DDBJ databases">
        <authorList>
            <person name="Kim D."/>
            <person name="Kim Y."/>
            <person name="Lee S.-M."/>
            <person name="Kim H."/>
            <person name="Nong L.K."/>
        </authorList>
    </citation>
    <scope>NUCLEOTIDE SEQUENCE</scope>
</reference>
<dbReference type="Pfam" id="PF01068">
    <property type="entry name" value="DNA_ligase_A_M"/>
    <property type="match status" value="1"/>
</dbReference>
<comment type="subcellular location">
    <subcellularLocation>
        <location evidence="1">Virion</location>
    </subcellularLocation>
</comment>
<evidence type="ECO:0000256" key="9">
    <source>
        <dbReference type="ARBA" id="ARBA00032896"/>
    </source>
</evidence>
<accession>A0A9E6YZL7</accession>
<dbReference type="InterPro" id="IPR012310">
    <property type="entry name" value="DNA_ligase_ATP-dep_cent"/>
</dbReference>
<evidence type="ECO:0000256" key="5">
    <source>
        <dbReference type="ARBA" id="ARBA00022705"/>
    </source>
</evidence>
<dbReference type="PANTHER" id="PTHR47810:SF5">
    <property type="entry name" value="LIGASE, PUTATIVE-RELATED"/>
    <property type="match status" value="1"/>
</dbReference>
<dbReference type="GO" id="GO:0006310">
    <property type="term" value="P:DNA recombination"/>
    <property type="evidence" value="ECO:0007669"/>
    <property type="project" value="InterPro"/>
</dbReference>
<dbReference type="InterPro" id="IPR029319">
    <property type="entry name" value="DNA_ligase_OB"/>
</dbReference>
<evidence type="ECO:0000256" key="10">
    <source>
        <dbReference type="ARBA" id="ARBA00046002"/>
    </source>
</evidence>
<dbReference type="GO" id="GO:0006281">
    <property type="term" value="P:DNA repair"/>
    <property type="evidence" value="ECO:0007669"/>
    <property type="project" value="UniProtKB-KW"/>
</dbReference>
<dbReference type="Pfam" id="PF14743">
    <property type="entry name" value="DNA_ligase_OB_2"/>
    <property type="match status" value="1"/>
</dbReference>
<proteinExistence type="inferred from homology"/>
<dbReference type="PROSITE" id="PS00697">
    <property type="entry name" value="DNA_LIGASE_A1"/>
    <property type="match status" value="1"/>
</dbReference>
<keyword evidence="8" id="KW-0234">DNA repair</keyword>
<dbReference type="SUPFAM" id="SSF56091">
    <property type="entry name" value="DNA ligase/mRNA capping enzyme, catalytic domain"/>
    <property type="match status" value="1"/>
</dbReference>
<dbReference type="Gene3D" id="3.30.470.30">
    <property type="entry name" value="DNA ligase/mRNA capping enzyme"/>
    <property type="match status" value="1"/>
</dbReference>
<dbReference type="PROSITE" id="PS50160">
    <property type="entry name" value="DNA_LIGASE_A3"/>
    <property type="match status" value="1"/>
</dbReference>
<protein>
    <recommendedName>
        <fullName evidence="3">DNA ligase</fullName>
    </recommendedName>
    <alternativeName>
        <fullName evidence="9">Polydeoxyribonucleotide synthase [ATP]</fullName>
    </alternativeName>
</protein>
<keyword evidence="6" id="KW-0227">DNA damage</keyword>
<keyword evidence="4" id="KW-0436">Ligase</keyword>
<evidence type="ECO:0000256" key="7">
    <source>
        <dbReference type="ARBA" id="ARBA00022844"/>
    </source>
</evidence>
<name>A0A9E6YZL7_9CAUD</name>
<feature type="domain" description="ATP-dependent DNA ligase family profile" evidence="11">
    <location>
        <begin position="242"/>
        <end position="362"/>
    </location>
</feature>
<dbReference type="SUPFAM" id="SSF50249">
    <property type="entry name" value="Nucleic acid-binding proteins"/>
    <property type="match status" value="1"/>
</dbReference>
<organism evidence="12">
    <name type="scientific">Klebsiella phage KP12</name>
    <dbReference type="NCBI Taxonomy" id="2923374"/>
    <lineage>
        <taxon>Viruses</taxon>
        <taxon>Duplodnaviria</taxon>
        <taxon>Heunggongvirae</taxon>
        <taxon>Uroviricota</taxon>
        <taxon>Caudoviricetes</taxon>
        <taxon>Vequintavirinae</taxon>
    </lineage>
</organism>
<gene>
    <name evidence="12" type="ORF">KP12_165</name>
</gene>
<dbReference type="EMBL" id="OM835951">
    <property type="protein sequence ID" value="UNI73573.1"/>
    <property type="molecule type" value="Genomic_DNA"/>
</dbReference>
<keyword evidence="7" id="KW-0946">Virion</keyword>
<dbReference type="InterPro" id="IPR050326">
    <property type="entry name" value="NAD_dep_DNA_ligaseB"/>
</dbReference>
<evidence type="ECO:0000256" key="3">
    <source>
        <dbReference type="ARBA" id="ARBA00013308"/>
    </source>
</evidence>
<dbReference type="Gene3D" id="2.20.140.10">
    <property type="entry name" value="WGR domain"/>
    <property type="match status" value="1"/>
</dbReference>
<comment type="function">
    <text evidence="10">Very low-fidelity DNA ligase that seals nicks in double-stranded DNA during DNA repair. Together with the viral repair DNA polymerase X, fills the single nucleotide gaps generated by the AP endonuclease. It is not essential for viral replication and recombination. Displays a very low adenylation activity towards DNA with 3'-dideoxy- or 3'-amino-terminated nicks compared to regular nick DNA.</text>
</comment>
<dbReference type="GO" id="GO:0044423">
    <property type="term" value="C:virion component"/>
    <property type="evidence" value="ECO:0007669"/>
    <property type="project" value="UniProtKB-KW"/>
</dbReference>
<dbReference type="InterPro" id="IPR016059">
    <property type="entry name" value="DNA_ligase_ATP-dep_CS"/>
</dbReference>
<sequence>MQQVNSTLYALNKDGSFQCWKVFIAGNQVVVEFGKVGGKKQQKVTTCEPKNVGRSNETTAEQQALAEAVSKWEKQVRLGYRDDTSKLEQEENFSPMLAHDATKRSKSIVYPAYVQPKLDGVRALVTLDADGFPQFNSRGNKLYPVPLDSELSEQVKSLSEHSGFDKFDGELYIHGLSLQKIVALAKKWRTPEQIEEEIEKDYQSDLKRHQKAIDNGEDSWKDFDGDVYSVAIEPVKDVDRYGGYSSLDLEYHIFDIPCSNKPWMINDGISDYTDKECRYKDLMDTDHFTSVIKADKINVVQGNVFDTEDEVKQSIGHFMQQGFEGAIIRNFKGVYEFGQRSSDLQKWKLFQDGEAKVLDSVEDKNGEGVLLCEEEDGTRFNCKMKGTHAERSQERMLLLVGKFINFTFQARTDDGVPQFPVGQSVRELDTLTWEPVY</sequence>
<evidence type="ECO:0000256" key="4">
    <source>
        <dbReference type="ARBA" id="ARBA00022598"/>
    </source>
</evidence>
<dbReference type="GO" id="GO:0006260">
    <property type="term" value="P:DNA replication"/>
    <property type="evidence" value="ECO:0007669"/>
    <property type="project" value="UniProtKB-KW"/>
</dbReference>
<comment type="similarity">
    <text evidence="2">Belongs to the ATP-dependent DNA ligase family.</text>
</comment>
<evidence type="ECO:0000256" key="8">
    <source>
        <dbReference type="ARBA" id="ARBA00023204"/>
    </source>
</evidence>
<evidence type="ECO:0000256" key="6">
    <source>
        <dbReference type="ARBA" id="ARBA00022763"/>
    </source>
</evidence>
<dbReference type="GO" id="GO:0003910">
    <property type="term" value="F:DNA ligase (ATP) activity"/>
    <property type="evidence" value="ECO:0007669"/>
    <property type="project" value="InterPro"/>
</dbReference>
<keyword evidence="5" id="KW-0235">DNA replication</keyword>
<evidence type="ECO:0000256" key="2">
    <source>
        <dbReference type="ARBA" id="ARBA00007572"/>
    </source>
</evidence>
<dbReference type="InterPro" id="IPR012340">
    <property type="entry name" value="NA-bd_OB-fold"/>
</dbReference>
<dbReference type="Gene3D" id="2.40.50.140">
    <property type="entry name" value="Nucleic acid-binding proteins"/>
    <property type="match status" value="1"/>
</dbReference>
<dbReference type="GO" id="GO:0005524">
    <property type="term" value="F:ATP binding"/>
    <property type="evidence" value="ECO:0007669"/>
    <property type="project" value="InterPro"/>
</dbReference>
<evidence type="ECO:0000313" key="12">
    <source>
        <dbReference type="EMBL" id="UNI73573.1"/>
    </source>
</evidence>
<evidence type="ECO:0000259" key="11">
    <source>
        <dbReference type="PROSITE" id="PS50160"/>
    </source>
</evidence>
<dbReference type="PANTHER" id="PTHR47810">
    <property type="entry name" value="DNA LIGASE"/>
    <property type="match status" value="1"/>
</dbReference>
<evidence type="ECO:0000256" key="1">
    <source>
        <dbReference type="ARBA" id="ARBA00004328"/>
    </source>
</evidence>